<sequence>MGNVVVGMVTENLLITPPPIFSVGPTRTSRQSMS</sequence>
<proteinExistence type="predicted"/>
<protein>
    <submittedName>
        <fullName evidence="1">Uncharacterized protein</fullName>
    </submittedName>
</protein>
<organism evidence="1">
    <name type="scientific">Anguilla anguilla</name>
    <name type="common">European freshwater eel</name>
    <name type="synonym">Muraena anguilla</name>
    <dbReference type="NCBI Taxonomy" id="7936"/>
    <lineage>
        <taxon>Eukaryota</taxon>
        <taxon>Metazoa</taxon>
        <taxon>Chordata</taxon>
        <taxon>Craniata</taxon>
        <taxon>Vertebrata</taxon>
        <taxon>Euteleostomi</taxon>
        <taxon>Actinopterygii</taxon>
        <taxon>Neopterygii</taxon>
        <taxon>Teleostei</taxon>
        <taxon>Anguilliformes</taxon>
        <taxon>Anguillidae</taxon>
        <taxon>Anguilla</taxon>
    </lineage>
</organism>
<dbReference type="AlphaFoldDB" id="A0A0E9V5V5"/>
<reference evidence="1" key="2">
    <citation type="journal article" date="2015" name="Fish Shellfish Immunol.">
        <title>Early steps in the European eel (Anguilla anguilla)-Vibrio vulnificus interaction in the gills: Role of the RtxA13 toxin.</title>
        <authorList>
            <person name="Callol A."/>
            <person name="Pajuelo D."/>
            <person name="Ebbesson L."/>
            <person name="Teles M."/>
            <person name="MacKenzie S."/>
            <person name="Amaro C."/>
        </authorList>
    </citation>
    <scope>NUCLEOTIDE SEQUENCE</scope>
</reference>
<evidence type="ECO:0000313" key="1">
    <source>
        <dbReference type="EMBL" id="JAH73371.1"/>
    </source>
</evidence>
<accession>A0A0E9V5V5</accession>
<dbReference type="EMBL" id="GBXM01035206">
    <property type="protein sequence ID" value="JAH73371.1"/>
    <property type="molecule type" value="Transcribed_RNA"/>
</dbReference>
<reference evidence="1" key="1">
    <citation type="submission" date="2014-11" db="EMBL/GenBank/DDBJ databases">
        <authorList>
            <person name="Amaro Gonzalez C."/>
        </authorList>
    </citation>
    <scope>NUCLEOTIDE SEQUENCE</scope>
</reference>
<name>A0A0E9V5V5_ANGAN</name>